<reference evidence="5 6" key="1">
    <citation type="submission" date="2023-10" db="EMBL/GenBank/DDBJ databases">
        <title>Draft Genome Sequence of Candida saopaulonensis from a very Premature Infant with Sepsis.</title>
        <authorList>
            <person name="Ning Y."/>
            <person name="Dai R."/>
            <person name="Xiao M."/>
            <person name="Xu Y."/>
            <person name="Yan Q."/>
            <person name="Zhang L."/>
        </authorList>
    </citation>
    <scope>NUCLEOTIDE SEQUENCE [LARGE SCALE GENOMIC DNA]</scope>
    <source>
        <strain evidence="5 6">19XY460</strain>
    </source>
</reference>
<dbReference type="GeneID" id="88172107"/>
<dbReference type="EMBL" id="CP138894">
    <property type="protein sequence ID" value="WPK23793.1"/>
    <property type="molecule type" value="Genomic_DNA"/>
</dbReference>
<dbReference type="PANTHER" id="PTHR22765:SF416">
    <property type="entry name" value="E3 UBIQUITIN-PROTEIN LIGASE GODZILLA"/>
    <property type="match status" value="1"/>
</dbReference>
<dbReference type="PROSITE" id="PS50089">
    <property type="entry name" value="ZF_RING_2"/>
    <property type="match status" value="1"/>
</dbReference>
<dbReference type="Proteomes" id="UP001338582">
    <property type="component" value="Chromosome 1"/>
</dbReference>
<dbReference type="Gene3D" id="3.30.40.10">
    <property type="entry name" value="Zinc/RING finger domain, C3HC4 (zinc finger)"/>
    <property type="match status" value="1"/>
</dbReference>
<dbReference type="CDD" id="cd16473">
    <property type="entry name" value="RING-H2_RNF103"/>
    <property type="match status" value="1"/>
</dbReference>
<evidence type="ECO:0000256" key="1">
    <source>
        <dbReference type="PROSITE-ProRule" id="PRU00175"/>
    </source>
</evidence>
<keyword evidence="6" id="KW-1185">Reference proteome</keyword>
<feature type="compositionally biased region" description="Polar residues" evidence="2">
    <location>
        <begin position="514"/>
        <end position="527"/>
    </location>
</feature>
<organism evidence="5 6">
    <name type="scientific">Australozyma saopauloensis</name>
    <dbReference type="NCBI Taxonomy" id="291208"/>
    <lineage>
        <taxon>Eukaryota</taxon>
        <taxon>Fungi</taxon>
        <taxon>Dikarya</taxon>
        <taxon>Ascomycota</taxon>
        <taxon>Saccharomycotina</taxon>
        <taxon>Pichiomycetes</taxon>
        <taxon>Metschnikowiaceae</taxon>
        <taxon>Australozyma</taxon>
    </lineage>
</organism>
<feature type="region of interest" description="Disordered" evidence="2">
    <location>
        <begin position="1"/>
        <end position="36"/>
    </location>
</feature>
<evidence type="ECO:0000256" key="2">
    <source>
        <dbReference type="SAM" id="MobiDB-lite"/>
    </source>
</evidence>
<feature type="compositionally biased region" description="Basic and acidic residues" evidence="2">
    <location>
        <begin position="536"/>
        <end position="547"/>
    </location>
</feature>
<evidence type="ECO:0000313" key="5">
    <source>
        <dbReference type="EMBL" id="WPK23793.1"/>
    </source>
</evidence>
<dbReference type="InterPro" id="IPR013083">
    <property type="entry name" value="Znf_RING/FYVE/PHD"/>
</dbReference>
<keyword evidence="1" id="KW-0862">Zinc</keyword>
<dbReference type="KEGG" id="asau:88172107"/>
<keyword evidence="1" id="KW-0479">Metal-binding</keyword>
<dbReference type="SMART" id="SM00184">
    <property type="entry name" value="RING"/>
    <property type="match status" value="1"/>
</dbReference>
<evidence type="ECO:0000313" key="6">
    <source>
        <dbReference type="Proteomes" id="UP001338582"/>
    </source>
</evidence>
<dbReference type="SUPFAM" id="SSF57850">
    <property type="entry name" value="RING/U-box"/>
    <property type="match status" value="1"/>
</dbReference>
<dbReference type="GO" id="GO:0061630">
    <property type="term" value="F:ubiquitin protein ligase activity"/>
    <property type="evidence" value="ECO:0007669"/>
    <property type="project" value="TreeGrafter"/>
</dbReference>
<accession>A0AAX4H5S4</accession>
<feature type="compositionally biased region" description="Polar residues" evidence="2">
    <location>
        <begin position="464"/>
        <end position="479"/>
    </location>
</feature>
<evidence type="ECO:0000259" key="4">
    <source>
        <dbReference type="PROSITE" id="PS50089"/>
    </source>
</evidence>
<feature type="transmembrane region" description="Helical" evidence="3">
    <location>
        <begin position="55"/>
        <end position="81"/>
    </location>
</feature>
<feature type="domain" description="RING-type" evidence="4">
    <location>
        <begin position="268"/>
        <end position="310"/>
    </location>
</feature>
<name>A0AAX4H5S4_9ASCO</name>
<dbReference type="GO" id="GO:0006511">
    <property type="term" value="P:ubiquitin-dependent protein catabolic process"/>
    <property type="evidence" value="ECO:0007669"/>
    <property type="project" value="TreeGrafter"/>
</dbReference>
<keyword evidence="1" id="KW-0863">Zinc-finger</keyword>
<evidence type="ECO:0000256" key="3">
    <source>
        <dbReference type="SAM" id="Phobius"/>
    </source>
</evidence>
<feature type="region of interest" description="Disordered" evidence="2">
    <location>
        <begin position="464"/>
        <end position="547"/>
    </location>
</feature>
<proteinExistence type="predicted"/>
<dbReference type="InterPro" id="IPR001841">
    <property type="entry name" value="Znf_RING"/>
</dbReference>
<keyword evidence="3" id="KW-0472">Membrane</keyword>
<keyword evidence="3" id="KW-0812">Transmembrane</keyword>
<protein>
    <recommendedName>
        <fullName evidence="4">RING-type domain-containing protein</fullName>
    </recommendedName>
</protein>
<dbReference type="Pfam" id="PF13639">
    <property type="entry name" value="zf-RING_2"/>
    <property type="match status" value="1"/>
</dbReference>
<dbReference type="GO" id="GO:0005737">
    <property type="term" value="C:cytoplasm"/>
    <property type="evidence" value="ECO:0007669"/>
    <property type="project" value="TreeGrafter"/>
</dbReference>
<dbReference type="InterPro" id="IPR051826">
    <property type="entry name" value="E3_ubiquitin-ligase_domain"/>
</dbReference>
<dbReference type="PANTHER" id="PTHR22765">
    <property type="entry name" value="RING FINGER AND PROTEASE ASSOCIATED DOMAIN-CONTAINING"/>
    <property type="match status" value="1"/>
</dbReference>
<dbReference type="RefSeq" id="XP_062876179.1">
    <property type="nucleotide sequence ID" value="XM_063020109.1"/>
</dbReference>
<dbReference type="GO" id="GO:0008270">
    <property type="term" value="F:zinc ion binding"/>
    <property type="evidence" value="ECO:0007669"/>
    <property type="project" value="UniProtKB-KW"/>
</dbReference>
<gene>
    <name evidence="5" type="ORF">PUMCH_001039</name>
</gene>
<dbReference type="AlphaFoldDB" id="A0AAX4H5S4"/>
<sequence length="547" mass="61408">MSTVTQPGAPLMTAGPTGGPPAGPSQSSLSGFVTSTPTPDPGGRPITFVGNTPSAVLFFLAMAVGVAIALLFVFFTIRYFVRSRYGFHLYTVSSRGVLFSSGVNTEVNYYHYSNREIREHLQYLRNHHYIRDEFLERRLSSASRRRRRRGRFSKMKKLTLQEVEELFPKSTYVDWINSGTSEDTDTQLAELSYSVDPKSNHDASSKSDVVELQSLEVSHCDEEEDPEDPDHVIAYIGEGAQRKNHVNDVQSDGLALLNEHLHFDSGSCAICLDVFEPNDTVRGLICGHVFHSDCLDPWLTRRRACCPICKRDYYKEDNPVAGGPENALSNIVEGASVHDNQSTVGSHVESENLNTVTDQNPTSTETAETNPLDILNEDINHDYLRRDSYIQALFNELIPLSERVRVILQEHPELDLEPRAREIAAKKFRTILRMIFWRLMGISKEDMYHWAVLDLYQTYQRQNSSSEDEQNAPTEQSAVQIPPEGETNEVADVEGPQAADEGEMSEQPHALPVAQSTLLTPYGNSRPDQSELDLSEAARRETVERNA</sequence>
<keyword evidence="3" id="KW-1133">Transmembrane helix</keyword>